<protein>
    <submittedName>
        <fullName evidence="1">Uncharacterized protein</fullName>
    </submittedName>
</protein>
<evidence type="ECO:0000313" key="2">
    <source>
        <dbReference type="Proteomes" id="UP001465976"/>
    </source>
</evidence>
<keyword evidence="2" id="KW-1185">Reference proteome</keyword>
<accession>A0ABR3F6V9</accession>
<sequence>MHMPDYLPRSPSHIESLLAIPEGQLTLAFSGMHSILDIADSQVRILHASFTDFLGDKSRSGDFYVDGSYYKSFVASCVLRYVNESLPDLLSDPTPICDPSSSPLMSAVWDRWYESYQNITAPTQELVSAFEELDVDKMYSVLVHGAISKRIYYWPQKYLLLFRRIREVVVWLEELPAEHRHDRLIARFRACSEGFHITFSEGLDVLDAALGGLCVGIGSGPFLPLSDVRLKTGHLEDTLEHYGDSRYRRSRRNVTETHQNQKCTSHPLSLAFIECSPGVFYVRAGYLFMPTIMEHVSLLTHPRESRDRAIEELLGVCEIGRIGLLMLAGQIPALLFLVLPRLRGFLQYYGDLMTLEEIMEKLTEWLKV</sequence>
<evidence type="ECO:0000313" key="1">
    <source>
        <dbReference type="EMBL" id="KAL0570980.1"/>
    </source>
</evidence>
<reference evidence="1 2" key="1">
    <citation type="submission" date="2024-02" db="EMBL/GenBank/DDBJ databases">
        <title>A draft genome for the cacao thread blight pathogen Marasmius crinis-equi.</title>
        <authorList>
            <person name="Cohen S.P."/>
            <person name="Baruah I.K."/>
            <person name="Amoako-Attah I."/>
            <person name="Bukari Y."/>
            <person name="Meinhardt L.W."/>
            <person name="Bailey B.A."/>
        </authorList>
    </citation>
    <scope>NUCLEOTIDE SEQUENCE [LARGE SCALE GENOMIC DNA]</scope>
    <source>
        <strain evidence="1 2">GH-76</strain>
    </source>
</reference>
<name>A0ABR3F6V9_9AGAR</name>
<proteinExistence type="predicted"/>
<organism evidence="1 2">
    <name type="scientific">Marasmius crinis-equi</name>
    <dbReference type="NCBI Taxonomy" id="585013"/>
    <lineage>
        <taxon>Eukaryota</taxon>
        <taxon>Fungi</taxon>
        <taxon>Dikarya</taxon>
        <taxon>Basidiomycota</taxon>
        <taxon>Agaricomycotina</taxon>
        <taxon>Agaricomycetes</taxon>
        <taxon>Agaricomycetidae</taxon>
        <taxon>Agaricales</taxon>
        <taxon>Marasmiineae</taxon>
        <taxon>Marasmiaceae</taxon>
        <taxon>Marasmius</taxon>
    </lineage>
</organism>
<comment type="caution">
    <text evidence="1">The sequence shown here is derived from an EMBL/GenBank/DDBJ whole genome shotgun (WGS) entry which is preliminary data.</text>
</comment>
<dbReference type="EMBL" id="JBAHYK010000844">
    <property type="protein sequence ID" value="KAL0570980.1"/>
    <property type="molecule type" value="Genomic_DNA"/>
</dbReference>
<gene>
    <name evidence="1" type="ORF">V5O48_010978</name>
</gene>
<dbReference type="Proteomes" id="UP001465976">
    <property type="component" value="Unassembled WGS sequence"/>
</dbReference>